<dbReference type="InterPro" id="IPR011010">
    <property type="entry name" value="DNA_brk_join_enz"/>
</dbReference>
<dbReference type="SUPFAM" id="SSF56349">
    <property type="entry name" value="DNA breaking-rejoining enzymes"/>
    <property type="match status" value="1"/>
</dbReference>
<organism evidence="2">
    <name type="scientific">Anoplophora glabripennis</name>
    <name type="common">Asian longhorn beetle</name>
    <name type="synonym">Anoplophora nobilis</name>
    <dbReference type="NCBI Taxonomy" id="217634"/>
    <lineage>
        <taxon>Eukaryota</taxon>
        <taxon>Metazoa</taxon>
        <taxon>Ecdysozoa</taxon>
        <taxon>Arthropoda</taxon>
        <taxon>Hexapoda</taxon>
        <taxon>Insecta</taxon>
        <taxon>Pterygota</taxon>
        <taxon>Neoptera</taxon>
        <taxon>Endopterygota</taxon>
        <taxon>Coleoptera</taxon>
        <taxon>Polyphaga</taxon>
        <taxon>Cucujiformia</taxon>
        <taxon>Chrysomeloidea</taxon>
        <taxon>Cerambycidae</taxon>
        <taxon>Lamiinae</taxon>
        <taxon>Lamiini</taxon>
        <taxon>Anoplophora</taxon>
    </lineage>
</organism>
<dbReference type="AlphaFoldDB" id="V5I6D8"/>
<feature type="non-terminal residue" evidence="2">
    <location>
        <position position="116"/>
    </location>
</feature>
<protein>
    <submittedName>
        <fullName evidence="2">Uncharacterized protein</fullName>
    </submittedName>
</protein>
<dbReference type="GO" id="GO:0003677">
    <property type="term" value="F:DNA binding"/>
    <property type="evidence" value="ECO:0007669"/>
    <property type="project" value="InterPro"/>
</dbReference>
<reference evidence="2" key="1">
    <citation type="submission" date="2013-07" db="EMBL/GenBank/DDBJ databases">
        <title>Midgut Transcriptome Profiling of Anoplphora glabripennis, a Lignocellulose Degrading, Wood-Boring Cerambycid.</title>
        <authorList>
            <person name="Scully E.D."/>
            <person name="Hoover K."/>
            <person name="Carlson J.E."/>
            <person name="Tien M."/>
            <person name="Geib S.M."/>
        </authorList>
    </citation>
    <scope>NUCLEOTIDE SEQUENCE</scope>
</reference>
<evidence type="ECO:0000256" key="1">
    <source>
        <dbReference type="ARBA" id="ARBA00023172"/>
    </source>
</evidence>
<keyword evidence="1" id="KW-0233">DNA recombination</keyword>
<dbReference type="EMBL" id="GALX01008360">
    <property type="protein sequence ID" value="JAB60106.1"/>
    <property type="molecule type" value="Transcribed_RNA"/>
</dbReference>
<feature type="non-terminal residue" evidence="2">
    <location>
        <position position="1"/>
    </location>
</feature>
<dbReference type="InterPro" id="IPR013762">
    <property type="entry name" value="Integrase-like_cat_sf"/>
</dbReference>
<name>V5I6D8_ANOGL</name>
<accession>V5I6D8</accession>
<evidence type="ECO:0000313" key="2">
    <source>
        <dbReference type="EMBL" id="JAB60106.1"/>
    </source>
</evidence>
<sequence length="116" mass="12991">LGTPCICCLDHLIWNNFVNYQKGKCTKQVVGINKIGNQLKVIAELPNANHYTGHCFRRSGATILEDAAGDTLTVKNFVDWKSTALMETYIEVDVTKREVNPSTTKINIQYPISCIM</sequence>
<dbReference type="GO" id="GO:0015074">
    <property type="term" value="P:DNA integration"/>
    <property type="evidence" value="ECO:0007669"/>
    <property type="project" value="InterPro"/>
</dbReference>
<dbReference type="GO" id="GO:0006310">
    <property type="term" value="P:DNA recombination"/>
    <property type="evidence" value="ECO:0007669"/>
    <property type="project" value="UniProtKB-KW"/>
</dbReference>
<proteinExistence type="predicted"/>
<dbReference type="Gene3D" id="1.10.443.10">
    <property type="entry name" value="Intergrase catalytic core"/>
    <property type="match status" value="1"/>
</dbReference>